<keyword evidence="7" id="KW-1185">Reference proteome</keyword>
<evidence type="ECO:0000259" key="4">
    <source>
        <dbReference type="Pfam" id="PF04802"/>
    </source>
</evidence>
<comment type="caution">
    <text evidence="6">The sequence shown here is derived from an EMBL/GenBank/DDBJ whole genome shotgun (WGS) entry which is preliminary data.</text>
</comment>
<dbReference type="InterPro" id="IPR055236">
    <property type="entry name" value="EVH1_PP4R3"/>
</dbReference>
<keyword evidence="2" id="KW-0539">Nucleus</keyword>
<comment type="subcellular location">
    <subcellularLocation>
        <location evidence="1">Nucleus</location>
    </subcellularLocation>
</comment>
<dbReference type="InterPro" id="IPR006887">
    <property type="entry name" value="P4R3-like_central_dom"/>
</dbReference>
<feature type="region of interest" description="Disordered" evidence="3">
    <location>
        <begin position="784"/>
        <end position="946"/>
    </location>
</feature>
<feature type="domain" description="PP4R3 EVH1-like" evidence="5">
    <location>
        <begin position="86"/>
        <end position="151"/>
    </location>
</feature>
<dbReference type="InterPro" id="IPR051137">
    <property type="entry name" value="PP4R3-like"/>
</dbReference>
<dbReference type="Pfam" id="PF04802">
    <property type="entry name" value="PP4R3"/>
    <property type="match status" value="1"/>
</dbReference>
<evidence type="ECO:0000313" key="6">
    <source>
        <dbReference type="EMBL" id="KAK7427422.1"/>
    </source>
</evidence>
<evidence type="ECO:0000256" key="1">
    <source>
        <dbReference type="ARBA" id="ARBA00004123"/>
    </source>
</evidence>
<evidence type="ECO:0000313" key="7">
    <source>
        <dbReference type="Proteomes" id="UP001498421"/>
    </source>
</evidence>
<organism evidence="6 7">
    <name type="scientific">Neonectria magnoliae</name>
    <dbReference type="NCBI Taxonomy" id="2732573"/>
    <lineage>
        <taxon>Eukaryota</taxon>
        <taxon>Fungi</taxon>
        <taxon>Dikarya</taxon>
        <taxon>Ascomycota</taxon>
        <taxon>Pezizomycotina</taxon>
        <taxon>Sordariomycetes</taxon>
        <taxon>Hypocreomycetidae</taxon>
        <taxon>Hypocreales</taxon>
        <taxon>Nectriaceae</taxon>
        <taxon>Neonectria</taxon>
    </lineage>
</organism>
<reference evidence="6 7" key="1">
    <citation type="journal article" date="2025" name="Microbiol. Resour. Announc.">
        <title>Draft genome sequences for Neonectria magnoliae and Neonectria punicea, canker pathogens of Liriodendron tulipifera and Acer saccharum in West Virginia.</title>
        <authorList>
            <person name="Petronek H.M."/>
            <person name="Kasson M.T."/>
            <person name="Metheny A.M."/>
            <person name="Stauder C.M."/>
            <person name="Lovett B."/>
            <person name="Lynch S.C."/>
            <person name="Garnas J.R."/>
            <person name="Kasson L.R."/>
            <person name="Stajich J.E."/>
        </authorList>
    </citation>
    <scope>NUCLEOTIDE SEQUENCE [LARGE SCALE GENOMIC DNA]</scope>
    <source>
        <strain evidence="6 7">NRRL 64651</strain>
    </source>
</reference>
<sequence>MACRLCTLNTPSASSPSPTTAAPCLRALRETVAALTILSHNEPSELSLQQHLELAPDLAAYTNLTAEGDPEPLMMAQPVPHQPTDKKRVKVYELRNNDWFDRGTGFCTASFATTEDGRKDPRVIVESEDQPERLLLETKIQREDGFQKQQGMSKPPYSPRMSNLTLSAETLIVWQEPGSGVDMALSFQEPEGCAMIWRFVSSVQQSFHNNLAGADDGLSDDLAIEVPATINLPNAELGNLPEIESNMRIMSSSANGRDALAKSIMAEDYIGRLIPLVEIAEDLESLQDLHRLCNIMKTIILLNDTSIIEHAVSDECVLGVVGALEYDPDFPSHKANHRHWLDNQGRYKEVVPIEDEQTRRKIHQTYRLQYLKDVVLARILDDPTFSVLNSLIFFNQVDIVQHLQANGAFLNELFGIFSSPTPDQKRRKEAVLFIQQCCAIAKNIQPPARQTLYNNFIAHGLLQVIHFGLRHGDVGVRVGATDILISIIDHDPQMIRQTIYRQMHENQAPLTDSLIDLLLVEVDLGVKSQISEALKVLLDPGAPVQGTEAFVKANGEFAGRPRPQPSIDPQQDVFLTRFYERSAPRLFKPLLDLEKRTDMNFPAQQASMFTYLIEILCFFIRQHNLRCKFFVMTNNIAQRVAQLLGCPEKYLRLVAIRFFRSLIGLQDEFYVRHLTEKQVLGPILEVLIETMPRDNLLSSASLEFFEYIKKENLKDLVKYLVVNYREKLLSLNYMPTFRDIILRYDQTQGYTSNMDYFLEAEDELGRRPPPNSRLMEQINVEQEQEDYWATSDPEDEDDQQAKDASKTPSTNGSATSKLLVDYASDEEADENLDPKASLEAQQSEGGSEAAASPGDGGMGTVPPPERLSEKRRREEDEEVDELGKLMQNKRRNSSGPVAGGSGVPHGVLRRRKSFTAGSGNGAPKKIAISLSPSIRTGGGSRSDEEP</sequence>
<accession>A0ABR1I1R2</accession>
<protein>
    <submittedName>
        <fullName evidence="6">Platinum sensitivity protein</fullName>
    </submittedName>
</protein>
<evidence type="ECO:0000256" key="3">
    <source>
        <dbReference type="SAM" id="MobiDB-lite"/>
    </source>
</evidence>
<proteinExistence type="predicted"/>
<feature type="domain" description="Serine/threonine-protein phosphatase 4 regulatory subunit 3-like central" evidence="4">
    <location>
        <begin position="242"/>
        <end position="746"/>
    </location>
</feature>
<feature type="compositionally biased region" description="Acidic residues" evidence="3">
    <location>
        <begin position="784"/>
        <end position="798"/>
    </location>
</feature>
<dbReference type="PANTHER" id="PTHR23318">
    <property type="entry name" value="ATP SYNTHASE GAMMA-RELATED"/>
    <property type="match status" value="1"/>
</dbReference>
<dbReference type="EMBL" id="JAZAVK010000053">
    <property type="protein sequence ID" value="KAK7427422.1"/>
    <property type="molecule type" value="Genomic_DNA"/>
</dbReference>
<dbReference type="Pfam" id="PF22972">
    <property type="entry name" value="EVH1_PP4R3"/>
    <property type="match status" value="2"/>
</dbReference>
<evidence type="ECO:0000256" key="2">
    <source>
        <dbReference type="ARBA" id="ARBA00023242"/>
    </source>
</evidence>
<name>A0ABR1I1R2_9HYPO</name>
<dbReference type="SUPFAM" id="SSF48371">
    <property type="entry name" value="ARM repeat"/>
    <property type="match status" value="1"/>
</dbReference>
<dbReference type="InterPro" id="IPR011993">
    <property type="entry name" value="PH-like_dom_sf"/>
</dbReference>
<feature type="compositionally biased region" description="Polar residues" evidence="3">
    <location>
        <begin position="806"/>
        <end position="816"/>
    </location>
</feature>
<dbReference type="PANTHER" id="PTHR23318:SF0">
    <property type="entry name" value="SERINE_THREONINE-PROTEIN PHOSPHATASE 4 REGULATORY SUBUNIT 3"/>
    <property type="match status" value="1"/>
</dbReference>
<dbReference type="Proteomes" id="UP001498421">
    <property type="component" value="Unassembled WGS sequence"/>
</dbReference>
<dbReference type="Gene3D" id="2.30.29.30">
    <property type="entry name" value="Pleckstrin-homology domain (PH domain)/Phosphotyrosine-binding domain (PTB)"/>
    <property type="match status" value="1"/>
</dbReference>
<feature type="domain" description="PP4R3 EVH1-like" evidence="5">
    <location>
        <begin position="168"/>
        <end position="205"/>
    </location>
</feature>
<evidence type="ECO:0000259" key="5">
    <source>
        <dbReference type="Pfam" id="PF22972"/>
    </source>
</evidence>
<gene>
    <name evidence="6" type="primary">PSY2</name>
    <name evidence="6" type="ORF">QQZ08_006028</name>
</gene>
<dbReference type="InterPro" id="IPR016024">
    <property type="entry name" value="ARM-type_fold"/>
</dbReference>